<proteinExistence type="inferred from homology"/>
<dbReference type="EMBL" id="CP138203">
    <property type="protein sequence ID" value="WPC72891.1"/>
    <property type="molecule type" value="Genomic_DNA"/>
</dbReference>
<dbReference type="InterPro" id="IPR050438">
    <property type="entry name" value="LMW_PTPase"/>
</dbReference>
<dbReference type="Gene3D" id="3.30.470.20">
    <property type="entry name" value="ATP-grasp fold, B domain"/>
    <property type="match status" value="1"/>
</dbReference>
<gene>
    <name evidence="7" type="ORF">R8Z52_12225</name>
</gene>
<keyword evidence="3" id="KW-0378">Hydrolase</keyword>
<evidence type="ECO:0000313" key="7">
    <source>
        <dbReference type="EMBL" id="WPC72891.1"/>
    </source>
</evidence>
<dbReference type="SUPFAM" id="SSF56059">
    <property type="entry name" value="Glutathione synthetase ATP-binding domain-like"/>
    <property type="match status" value="1"/>
</dbReference>
<keyword evidence="5" id="KW-0547">Nucleotide-binding</keyword>
<dbReference type="PROSITE" id="PS50975">
    <property type="entry name" value="ATP_GRASP"/>
    <property type="match status" value="1"/>
</dbReference>
<dbReference type="PRINTS" id="PR00719">
    <property type="entry name" value="LMWPTPASE"/>
</dbReference>
<name>A0ABZ0QA72_9VIBR</name>
<evidence type="ECO:0000256" key="2">
    <source>
        <dbReference type="ARBA" id="ARBA00013064"/>
    </source>
</evidence>
<sequence length="585" mass="66534">MQQYITGSRVTVLVLGEDTRSFLSVVRCLGAADYDVHVVCYDKTSPALASKYITSAKFYNYQALTAEDWLESVLALIERYQFDLIIPCDERAIYPLWSAKDRLPMHTQLAIANQEALDCLFDKWKTKQVAQSCGVATAQGHVDCLQQMQFAHLVQQYGLPFVIKPLQSFEESKLSQRQKVAIIRSETEFDDYRKSVDEQQPFLIEAYFAGNGEGLSVFAIEGEVYAAFAHERVAEPSSGGGSSYRKSIPLDKALLDATAKMCQATHLTGVAMFEFRRSAEGDWILVEVNARFWGSLPLAIYAKVDFPKLYADYLVSHHVPDRKYLHYSPVLARALTADIYEIKREYEQLCKTQTAWRARGHLIKRLLQILNVVTPRETIDTLQWRDVGPFRAEVCSLLDTLVMARVRKLSWVVRWRRHHAQQTLAKLFKQNPKRRILFVCYGNIMRSPFAAACFHDQAALQRIPLDWDSFGFHLIEQRACPDVASQAALTLGEDLTTHQSKWLSQYDIHDTDIVIYFDQQNLGKLSAYYQVNHAFCAADLLDNQFPNLVDIDDPYGRGSDNVVDCYTKIANSVAGLLNVYKGAVQ</sequence>
<dbReference type="InterPro" id="IPR011761">
    <property type="entry name" value="ATP-grasp"/>
</dbReference>
<dbReference type="InterPro" id="IPR036196">
    <property type="entry name" value="Ptyr_pPase_sf"/>
</dbReference>
<feature type="domain" description="ATP-grasp" evidence="6">
    <location>
        <begin position="127"/>
        <end position="315"/>
    </location>
</feature>
<organism evidence="7 8">
    <name type="scientific">Vibrio porteresiae DSM 19223</name>
    <dbReference type="NCBI Taxonomy" id="1123496"/>
    <lineage>
        <taxon>Bacteria</taxon>
        <taxon>Pseudomonadati</taxon>
        <taxon>Pseudomonadota</taxon>
        <taxon>Gammaproteobacteria</taxon>
        <taxon>Vibrionales</taxon>
        <taxon>Vibrionaceae</taxon>
        <taxon>Vibrio</taxon>
    </lineage>
</organism>
<dbReference type="SMART" id="SM00226">
    <property type="entry name" value="LMWPc"/>
    <property type="match status" value="1"/>
</dbReference>
<dbReference type="EC" id="3.1.3.48" evidence="2"/>
<evidence type="ECO:0000313" key="8">
    <source>
        <dbReference type="Proteomes" id="UP001304071"/>
    </source>
</evidence>
<evidence type="ECO:0000256" key="5">
    <source>
        <dbReference type="PROSITE-ProRule" id="PRU00409"/>
    </source>
</evidence>
<keyword evidence="8" id="KW-1185">Reference proteome</keyword>
<dbReference type="Proteomes" id="UP001304071">
    <property type="component" value="Chromosome 1"/>
</dbReference>
<evidence type="ECO:0000259" key="6">
    <source>
        <dbReference type="PROSITE" id="PS50975"/>
    </source>
</evidence>
<dbReference type="RefSeq" id="WP_261892701.1">
    <property type="nucleotide sequence ID" value="NZ_AP024895.1"/>
</dbReference>
<dbReference type="InterPro" id="IPR023485">
    <property type="entry name" value="Ptyr_pPase"/>
</dbReference>
<dbReference type="Gene3D" id="3.40.50.2300">
    <property type="match status" value="1"/>
</dbReference>
<dbReference type="Pfam" id="PF15632">
    <property type="entry name" value="ATPgrasp_Ter"/>
    <property type="match status" value="1"/>
</dbReference>
<comment type="similarity">
    <text evidence="1">Belongs to the low molecular weight phosphotyrosine protein phosphatase family.</text>
</comment>
<dbReference type="SUPFAM" id="SSF52788">
    <property type="entry name" value="Phosphotyrosine protein phosphatases I"/>
    <property type="match status" value="1"/>
</dbReference>
<dbReference type="Pfam" id="PF01451">
    <property type="entry name" value="LMWPc"/>
    <property type="match status" value="1"/>
</dbReference>
<dbReference type="PANTHER" id="PTHR11717">
    <property type="entry name" value="LOW MOLECULAR WEIGHT PROTEIN TYROSINE PHOSPHATASE"/>
    <property type="match status" value="1"/>
</dbReference>
<dbReference type="PANTHER" id="PTHR11717:SF7">
    <property type="entry name" value="LOW MOLECULAR WEIGHT PHOSPHOTYROSINE PROTEIN PHOSPHATASE"/>
    <property type="match status" value="1"/>
</dbReference>
<evidence type="ECO:0000256" key="3">
    <source>
        <dbReference type="ARBA" id="ARBA00022801"/>
    </source>
</evidence>
<evidence type="ECO:0000256" key="1">
    <source>
        <dbReference type="ARBA" id="ARBA00011063"/>
    </source>
</evidence>
<dbReference type="InterPro" id="IPR017867">
    <property type="entry name" value="Tyr_phospatase_low_mol_wt"/>
</dbReference>
<reference evidence="7 8" key="1">
    <citation type="submission" date="2023-11" db="EMBL/GenBank/DDBJ databases">
        <title>Plant-associative lifestyle of Vibrio porteresiae and its evolutionary dynamics.</title>
        <authorList>
            <person name="Rameshkumar N."/>
            <person name="Kirti K."/>
        </authorList>
    </citation>
    <scope>NUCLEOTIDE SEQUENCE [LARGE SCALE GENOMIC DNA]</scope>
    <source>
        <strain evidence="7 8">MSSRF30</strain>
    </source>
</reference>
<dbReference type="Gene3D" id="3.40.50.20">
    <property type="match status" value="1"/>
</dbReference>
<protein>
    <recommendedName>
        <fullName evidence="2">protein-tyrosine-phosphatase</fullName>
        <ecNumber evidence="2">3.1.3.48</ecNumber>
    </recommendedName>
</protein>
<keyword evidence="4" id="KW-0904">Protein phosphatase</keyword>
<evidence type="ECO:0000256" key="4">
    <source>
        <dbReference type="ARBA" id="ARBA00022912"/>
    </source>
</evidence>
<accession>A0ABZ0QA72</accession>
<keyword evidence="5" id="KW-0067">ATP-binding</keyword>